<dbReference type="GO" id="GO:0005829">
    <property type="term" value="C:cytosol"/>
    <property type="evidence" value="ECO:0007669"/>
    <property type="project" value="TreeGrafter"/>
</dbReference>
<evidence type="ECO:0000313" key="6">
    <source>
        <dbReference type="Proteomes" id="UP000255279"/>
    </source>
</evidence>
<gene>
    <name evidence="3" type="ORF">B0181_09490</name>
    <name evidence="4" type="ORF">NCTC10293_00876</name>
</gene>
<dbReference type="STRING" id="34060.B0181_09490"/>
<dbReference type="Pfam" id="PF02622">
    <property type="entry name" value="DUF179"/>
    <property type="match status" value="1"/>
</dbReference>
<protein>
    <recommendedName>
        <fullName evidence="2">UPF0301 protein B0181_09490</fullName>
    </recommendedName>
</protein>
<dbReference type="RefSeq" id="WP_078277258.1">
    <property type="nucleotide sequence ID" value="NZ_MUXU01000062.1"/>
</dbReference>
<proteinExistence type="inferred from homology"/>
<evidence type="ECO:0000256" key="2">
    <source>
        <dbReference type="HAMAP-Rule" id="MF_00758"/>
    </source>
</evidence>
<dbReference type="Proteomes" id="UP000190435">
    <property type="component" value="Unassembled WGS sequence"/>
</dbReference>
<dbReference type="EMBL" id="MUXU01000062">
    <property type="protein sequence ID" value="OOR87781.1"/>
    <property type="molecule type" value="Genomic_DNA"/>
</dbReference>
<reference evidence="3 5" key="1">
    <citation type="submission" date="2017-02" db="EMBL/GenBank/DDBJ databases">
        <title>Draft genome sequence of Moraxella caviae CCUG 355 type strain.</title>
        <authorList>
            <person name="Engstrom-Jakobsson H."/>
            <person name="Salva-Serra F."/>
            <person name="Thorell K."/>
            <person name="Gonzales-Siles L."/>
            <person name="Karlsson R."/>
            <person name="Boulund F."/>
            <person name="Engstrand L."/>
            <person name="Moore E."/>
        </authorList>
    </citation>
    <scope>NUCLEOTIDE SEQUENCE [LARGE SCALE GENOMIC DNA]</scope>
    <source>
        <strain evidence="3 5">CCUG 355</strain>
    </source>
</reference>
<evidence type="ECO:0000256" key="1">
    <source>
        <dbReference type="ARBA" id="ARBA00009600"/>
    </source>
</evidence>
<sequence>MTYKNLTHHFLIASPQMPDERFADTLVYITRHTPEGAWGFVVNEPLNAISVGGLLGEMGMPSSQQAMNTPALHGGPVRPEAGFVLHTGLPDFASSFAIGESVCLTTSKDILERISEDSLAHFLVCMGFCNWGKGQLDKEVAQGDWIACPADLEILFRAPFEERISLVYDKLGINPDFFVATTGYA</sequence>
<evidence type="ECO:0000313" key="5">
    <source>
        <dbReference type="Proteomes" id="UP000190435"/>
    </source>
</evidence>
<dbReference type="Gene3D" id="3.40.1740.10">
    <property type="entry name" value="VC0467-like"/>
    <property type="match status" value="1"/>
</dbReference>
<dbReference type="PANTHER" id="PTHR30327:SF1">
    <property type="entry name" value="UPF0301 PROTEIN YQGE"/>
    <property type="match status" value="1"/>
</dbReference>
<dbReference type="HAMAP" id="MF_00758">
    <property type="entry name" value="UPF0301"/>
    <property type="match status" value="1"/>
</dbReference>
<dbReference type="OrthoDB" id="9807486at2"/>
<name>A0A1S9ZXT1_9GAMM</name>
<dbReference type="EMBL" id="UGQE01000001">
    <property type="protein sequence ID" value="STZ10535.1"/>
    <property type="molecule type" value="Genomic_DNA"/>
</dbReference>
<dbReference type="Proteomes" id="UP000255279">
    <property type="component" value="Unassembled WGS sequence"/>
</dbReference>
<organism evidence="3 5">
    <name type="scientific">Moraxella caviae</name>
    <dbReference type="NCBI Taxonomy" id="34060"/>
    <lineage>
        <taxon>Bacteria</taxon>
        <taxon>Pseudomonadati</taxon>
        <taxon>Pseudomonadota</taxon>
        <taxon>Gammaproteobacteria</taxon>
        <taxon>Moraxellales</taxon>
        <taxon>Moraxellaceae</taxon>
        <taxon>Moraxella</taxon>
    </lineage>
</organism>
<evidence type="ECO:0000313" key="4">
    <source>
        <dbReference type="EMBL" id="STZ10535.1"/>
    </source>
</evidence>
<reference evidence="4 6" key="2">
    <citation type="submission" date="2018-06" db="EMBL/GenBank/DDBJ databases">
        <authorList>
            <consortium name="Pathogen Informatics"/>
            <person name="Doyle S."/>
        </authorList>
    </citation>
    <scope>NUCLEOTIDE SEQUENCE [LARGE SCALE GENOMIC DNA]</scope>
    <source>
        <strain evidence="4 6">NCTC10293</strain>
    </source>
</reference>
<accession>A0A1S9ZXT1</accession>
<evidence type="ECO:0000313" key="3">
    <source>
        <dbReference type="EMBL" id="OOR87781.1"/>
    </source>
</evidence>
<dbReference type="InterPro" id="IPR003774">
    <property type="entry name" value="AlgH-like"/>
</dbReference>
<dbReference type="AlphaFoldDB" id="A0A1S9ZXT1"/>
<dbReference type="SUPFAM" id="SSF143456">
    <property type="entry name" value="VC0467-like"/>
    <property type="match status" value="1"/>
</dbReference>
<dbReference type="PANTHER" id="PTHR30327">
    <property type="entry name" value="UNCHARACTERIZED PROTEIN YQGE"/>
    <property type="match status" value="1"/>
</dbReference>
<comment type="similarity">
    <text evidence="1 2">Belongs to the UPF0301 (AlgH) family.</text>
</comment>
<keyword evidence="5" id="KW-1185">Reference proteome</keyword>